<name>A0ABV4XKG7_9CYAN</name>
<dbReference type="EC" id="2.1.1.37" evidence="7"/>
<reference evidence="8 9" key="1">
    <citation type="submission" date="2024-09" db="EMBL/GenBank/DDBJ databases">
        <title>Floridaenema gen nov. (Aerosakkonemataceae, Aerosakkonematales ord. nov., Cyanobacteria) from benthic tropical and subtropical fresh waters, with the description of four new species.</title>
        <authorList>
            <person name="Moretto J.A."/>
            <person name="Berthold D.E."/>
            <person name="Lefler F.W."/>
            <person name="Huang I.-S."/>
            <person name="Laughinghouse H. IV."/>
        </authorList>
    </citation>
    <scope>NUCLEOTIDE SEQUENCE [LARGE SCALE GENOMIC DNA]</scope>
    <source>
        <strain evidence="8 9">BLCC-F50</strain>
    </source>
</reference>
<evidence type="ECO:0000256" key="7">
    <source>
        <dbReference type="RuleBase" id="RU000417"/>
    </source>
</evidence>
<evidence type="ECO:0000313" key="9">
    <source>
        <dbReference type="Proteomes" id="UP001576784"/>
    </source>
</evidence>
<evidence type="ECO:0000256" key="3">
    <source>
        <dbReference type="ARBA" id="ARBA00022691"/>
    </source>
</evidence>
<proteinExistence type="inferred from homology"/>
<evidence type="ECO:0000256" key="1">
    <source>
        <dbReference type="ARBA" id="ARBA00022603"/>
    </source>
</evidence>
<dbReference type="Pfam" id="PF00145">
    <property type="entry name" value="DNA_methylase"/>
    <property type="match status" value="1"/>
</dbReference>
<dbReference type="RefSeq" id="WP_413261729.1">
    <property type="nucleotide sequence ID" value="NZ_JBHFNR010000021.1"/>
</dbReference>
<evidence type="ECO:0000256" key="5">
    <source>
        <dbReference type="PROSITE-ProRule" id="PRU01016"/>
    </source>
</evidence>
<comment type="caution">
    <text evidence="8">The sequence shown here is derived from an EMBL/GenBank/DDBJ whole genome shotgun (WGS) entry which is preliminary data.</text>
</comment>
<comment type="catalytic activity">
    <reaction evidence="7">
        <text>a 2'-deoxycytidine in DNA + S-adenosyl-L-methionine = a 5-methyl-2'-deoxycytidine in DNA + S-adenosyl-L-homocysteine + H(+)</text>
        <dbReference type="Rhea" id="RHEA:13681"/>
        <dbReference type="Rhea" id="RHEA-COMP:11369"/>
        <dbReference type="Rhea" id="RHEA-COMP:11370"/>
        <dbReference type="ChEBI" id="CHEBI:15378"/>
        <dbReference type="ChEBI" id="CHEBI:57856"/>
        <dbReference type="ChEBI" id="CHEBI:59789"/>
        <dbReference type="ChEBI" id="CHEBI:85452"/>
        <dbReference type="ChEBI" id="CHEBI:85454"/>
        <dbReference type="EC" id="2.1.1.37"/>
    </reaction>
</comment>
<evidence type="ECO:0000256" key="4">
    <source>
        <dbReference type="ARBA" id="ARBA00022747"/>
    </source>
</evidence>
<evidence type="ECO:0000256" key="2">
    <source>
        <dbReference type="ARBA" id="ARBA00022679"/>
    </source>
</evidence>
<feature type="active site" evidence="5">
    <location>
        <position position="86"/>
    </location>
</feature>
<dbReference type="PROSITE" id="PS00094">
    <property type="entry name" value="C5_MTASE_1"/>
    <property type="match status" value="1"/>
</dbReference>
<dbReference type="GO" id="GO:0032259">
    <property type="term" value="P:methylation"/>
    <property type="evidence" value="ECO:0007669"/>
    <property type="project" value="UniProtKB-KW"/>
</dbReference>
<dbReference type="PANTHER" id="PTHR10629:SF52">
    <property type="entry name" value="DNA (CYTOSINE-5)-METHYLTRANSFERASE 1"/>
    <property type="match status" value="1"/>
</dbReference>
<protein>
    <recommendedName>
        <fullName evidence="7">Cytosine-specific methyltransferase</fullName>
        <ecNumber evidence="7">2.1.1.37</ecNumber>
    </recommendedName>
</protein>
<dbReference type="SUPFAM" id="SSF53335">
    <property type="entry name" value="S-adenosyl-L-methionine-dependent methyltransferases"/>
    <property type="match status" value="1"/>
</dbReference>
<keyword evidence="4" id="KW-0680">Restriction system</keyword>
<dbReference type="InterPro" id="IPR001525">
    <property type="entry name" value="C5_MeTfrase"/>
</dbReference>
<dbReference type="NCBIfam" id="TIGR00675">
    <property type="entry name" value="dcm"/>
    <property type="match status" value="1"/>
</dbReference>
<evidence type="ECO:0000313" key="8">
    <source>
        <dbReference type="EMBL" id="MFB2892055.1"/>
    </source>
</evidence>
<dbReference type="PRINTS" id="PR00105">
    <property type="entry name" value="C5METTRFRASE"/>
</dbReference>
<dbReference type="GO" id="GO:0003886">
    <property type="term" value="F:DNA (cytosine-5-)-methyltransferase activity"/>
    <property type="evidence" value="ECO:0007669"/>
    <property type="project" value="UniProtKB-EC"/>
</dbReference>
<evidence type="ECO:0000256" key="6">
    <source>
        <dbReference type="RuleBase" id="RU000416"/>
    </source>
</evidence>
<organism evidence="8 9">
    <name type="scientific">Floridaenema flaviceps BLCC-F50</name>
    <dbReference type="NCBI Taxonomy" id="3153642"/>
    <lineage>
        <taxon>Bacteria</taxon>
        <taxon>Bacillati</taxon>
        <taxon>Cyanobacteriota</taxon>
        <taxon>Cyanophyceae</taxon>
        <taxon>Oscillatoriophycideae</taxon>
        <taxon>Aerosakkonematales</taxon>
        <taxon>Aerosakkonemataceae</taxon>
        <taxon>Floridanema</taxon>
        <taxon>Floridanema flaviceps</taxon>
    </lineage>
</organism>
<dbReference type="InterPro" id="IPR029063">
    <property type="entry name" value="SAM-dependent_MTases_sf"/>
</dbReference>
<dbReference type="PROSITE" id="PS51679">
    <property type="entry name" value="SAM_MT_C5"/>
    <property type="match status" value="1"/>
</dbReference>
<dbReference type="PANTHER" id="PTHR10629">
    <property type="entry name" value="CYTOSINE-SPECIFIC METHYLTRANSFERASE"/>
    <property type="match status" value="1"/>
</dbReference>
<keyword evidence="1 5" id="KW-0489">Methyltransferase</keyword>
<comment type="similarity">
    <text evidence="5 6">Belongs to the class I-like SAM-binding methyltransferase superfamily. C5-methyltransferase family.</text>
</comment>
<dbReference type="EMBL" id="JBHFNR010000021">
    <property type="protein sequence ID" value="MFB2892055.1"/>
    <property type="molecule type" value="Genomic_DNA"/>
</dbReference>
<dbReference type="Gene3D" id="3.90.120.10">
    <property type="entry name" value="DNA Methylase, subunit A, domain 2"/>
    <property type="match status" value="1"/>
</dbReference>
<gene>
    <name evidence="8" type="ORF">ACE1CI_03810</name>
</gene>
<keyword evidence="9" id="KW-1185">Reference proteome</keyword>
<dbReference type="Gene3D" id="3.40.50.150">
    <property type="entry name" value="Vaccinia Virus protein VP39"/>
    <property type="match status" value="1"/>
</dbReference>
<dbReference type="Proteomes" id="UP001576784">
    <property type="component" value="Unassembled WGS sequence"/>
</dbReference>
<dbReference type="PROSITE" id="PS00095">
    <property type="entry name" value="C5_MTASE_2"/>
    <property type="match status" value="1"/>
</dbReference>
<keyword evidence="2 5" id="KW-0808">Transferase</keyword>
<dbReference type="InterPro" id="IPR031303">
    <property type="entry name" value="C5_meth_CS"/>
</dbReference>
<accession>A0ABV4XKG7</accession>
<sequence length="439" mass="49215">MNSKKRPVGVDLFAGAGGMTLGFEQAGFDVLAAVEIDPIHCATHEYNFPFWTTICRDINNITGAEIRELSQIGDREIDVVFGGSPCQGFSLIGKRDLGDPRNALLKQFVRLVLELKPKYFVLENVRGLTIGKHQDLLGEIIQEFQANGYQITENYQVLNAAHYGVPQARSRVFLLGCRPGLPLPKYPQPITATNSKRAGKTKQTTTSTLPLVATVWDAIGDLPEVQNHPELLTQDWVVAKYGIPSEYAAKLRSLIVEEDNYSYLREFDSTIITASLRTKHSEEAMQRFEKTNHGKIEPVSRFYKLHPEGICNTLRAGTPSNQGAFTSPRPIHPFSPRCITVREAARLHSYPDWFRFHSTKWHGFRQVGNSVPPLLAKAIASQIIQALGTDPIKPTKKQQLGDEKLLELTMTQAAEKYQVNPRIVEPRKRDYKKLQPASA</sequence>
<dbReference type="InterPro" id="IPR050390">
    <property type="entry name" value="C5-Methyltransferase"/>
</dbReference>
<keyword evidence="3 5" id="KW-0949">S-adenosyl-L-methionine</keyword>
<dbReference type="InterPro" id="IPR018117">
    <property type="entry name" value="C5_DNA_meth_AS"/>
</dbReference>